<dbReference type="PROSITE" id="PS50157">
    <property type="entry name" value="ZINC_FINGER_C2H2_2"/>
    <property type="match status" value="4"/>
</dbReference>
<comment type="caution">
    <text evidence="7">The sequence shown here is derived from an EMBL/GenBank/DDBJ whole genome shotgun (WGS) entry which is preliminary data.</text>
</comment>
<dbReference type="PANTHER" id="PTHR16515:SF22">
    <property type="entry name" value="HISTONE-LYSINE N-METHYLTRANSFERASE PRDM6-RELATED"/>
    <property type="match status" value="1"/>
</dbReference>
<dbReference type="SMART" id="SM00355">
    <property type="entry name" value="ZnF_C2H2"/>
    <property type="match status" value="4"/>
</dbReference>
<feature type="region of interest" description="Disordered" evidence="4">
    <location>
        <begin position="576"/>
        <end position="633"/>
    </location>
</feature>
<dbReference type="SUPFAM" id="SSF57667">
    <property type="entry name" value="beta-beta-alpha zinc fingers"/>
    <property type="match status" value="2"/>
</dbReference>
<sequence>MLVWYDEKYPQYLGIPWTIFDLAAAVPPVIMVSPVGKNDRPLNISTQESIFPSPPPSPLSKPSSPWKRVSTSLQEKRSRLHPSQDERLCYSKSVANLGENPVKHIQKHGNPPTITKKCKYSSCKKITSATNSCSRGKNVKSPHKAYGAQVPQRPWGNHMRDYTDTRVTPTKRGLRNLPGVPHLNFNRPVAVKKTSSCKWPIVGESLYLKLTCIIYSQLSLLFHDFFPERSQTTQERPKFRHRAPKSALFTQNDLHRCLYGRNQVMLVNKDELIYSLLHEEEVKSYWCKACKQERLEQCKIHGPHQTLRMTTKVNNNNNNVNSNNLQWTNAVQSFPNEVGLCRSGIPGAGYGVCARQLIPLGTWIGPYEGEVLRPEQVLLGTDASYMWEIYHEGKLLYYIDGQDENKSSWMRFIRCARYGSEQNMFAFQYSGNIYYRAFKDIPAGTELLVWYDDNYPQYMGIPLEIRETCKGATSGERPATMNSKTGPYLSIFVRCLMALCKEDPSLCTLHAIVSHLLRFVLSGATLKRNRSRDLWVRKKLTMVVAVPRENYQPGSPYGYSTSPRLVTDNSQQVFHSSHVRSAASTSRASTLSRVRRRSNRRDRSGSENLPTADGYSQAHQGSRTYEDSGASSRLNAQKRVEYALEETNLLPENPVVSVGTTSNRGSVADDSNAANPAAKEGQVRSADEDENSSDGSDASLFNCGQCGKTFAQRSVLQIHVCPNMPHKPYHCGHCSQSFDQPNDLRMHAVIHAGEKPFKCGYCSRSFAGATTLHNHVRTHTGEKPFICERCGKTFTQASQLHRH</sequence>
<keyword evidence="1" id="KW-0805">Transcription regulation</keyword>
<feature type="domain" description="C2H2-type" evidence="5">
    <location>
        <begin position="757"/>
        <end position="784"/>
    </location>
</feature>
<dbReference type="Pfam" id="PF21549">
    <property type="entry name" value="PRDM2_PR"/>
    <property type="match status" value="1"/>
</dbReference>
<evidence type="ECO:0000256" key="1">
    <source>
        <dbReference type="ARBA" id="ARBA00023015"/>
    </source>
</evidence>
<evidence type="ECO:0008006" key="9">
    <source>
        <dbReference type="Google" id="ProtNLM"/>
    </source>
</evidence>
<feature type="region of interest" description="Disordered" evidence="4">
    <location>
        <begin position="131"/>
        <end position="161"/>
    </location>
</feature>
<dbReference type="SUPFAM" id="SSF82199">
    <property type="entry name" value="SET domain"/>
    <property type="match status" value="1"/>
</dbReference>
<dbReference type="SMART" id="SM00317">
    <property type="entry name" value="SET"/>
    <property type="match status" value="1"/>
</dbReference>
<evidence type="ECO:0000259" key="6">
    <source>
        <dbReference type="PROSITE" id="PS50280"/>
    </source>
</evidence>
<dbReference type="InterPro" id="IPR050331">
    <property type="entry name" value="Zinc_finger"/>
</dbReference>
<feature type="domain" description="C2H2-type" evidence="5">
    <location>
        <begin position="785"/>
        <end position="803"/>
    </location>
</feature>
<gene>
    <name evidence="7" type="ORF">PEVE_00003305</name>
</gene>
<evidence type="ECO:0000313" key="8">
    <source>
        <dbReference type="Proteomes" id="UP001159427"/>
    </source>
</evidence>
<dbReference type="InterPro" id="IPR046341">
    <property type="entry name" value="SET_dom_sf"/>
</dbReference>
<dbReference type="Proteomes" id="UP001159427">
    <property type="component" value="Unassembled WGS sequence"/>
</dbReference>
<keyword evidence="3" id="KW-0479">Metal-binding</keyword>
<evidence type="ECO:0000256" key="3">
    <source>
        <dbReference type="PROSITE-ProRule" id="PRU00042"/>
    </source>
</evidence>
<dbReference type="PROSITE" id="PS00028">
    <property type="entry name" value="ZINC_FINGER_C2H2_1"/>
    <property type="match status" value="2"/>
</dbReference>
<evidence type="ECO:0000256" key="2">
    <source>
        <dbReference type="ARBA" id="ARBA00023163"/>
    </source>
</evidence>
<accession>A0ABN8LFF9</accession>
<feature type="domain" description="SET" evidence="6">
    <location>
        <begin position="336"/>
        <end position="452"/>
    </location>
</feature>
<keyword evidence="8" id="KW-1185">Reference proteome</keyword>
<dbReference type="InterPro" id="IPR013087">
    <property type="entry name" value="Znf_C2H2_type"/>
</dbReference>
<dbReference type="Gene3D" id="2.170.270.10">
    <property type="entry name" value="SET domain"/>
    <property type="match status" value="1"/>
</dbReference>
<dbReference type="EMBL" id="CALNXI010000012">
    <property type="protein sequence ID" value="CAH3014629.1"/>
    <property type="molecule type" value="Genomic_DNA"/>
</dbReference>
<dbReference type="PROSITE" id="PS50280">
    <property type="entry name" value="SET"/>
    <property type="match status" value="1"/>
</dbReference>
<feature type="compositionally biased region" description="Low complexity" evidence="4">
    <location>
        <begin position="576"/>
        <end position="592"/>
    </location>
</feature>
<evidence type="ECO:0000313" key="7">
    <source>
        <dbReference type="EMBL" id="CAH3014629.1"/>
    </source>
</evidence>
<name>A0ABN8LFF9_9CNID</name>
<dbReference type="InterPro" id="IPR036236">
    <property type="entry name" value="Znf_C2H2_sf"/>
</dbReference>
<keyword evidence="3" id="KW-0862">Zinc</keyword>
<organism evidence="7 8">
    <name type="scientific">Porites evermanni</name>
    <dbReference type="NCBI Taxonomy" id="104178"/>
    <lineage>
        <taxon>Eukaryota</taxon>
        <taxon>Metazoa</taxon>
        <taxon>Cnidaria</taxon>
        <taxon>Anthozoa</taxon>
        <taxon>Hexacorallia</taxon>
        <taxon>Scleractinia</taxon>
        <taxon>Fungiina</taxon>
        <taxon>Poritidae</taxon>
        <taxon>Porites</taxon>
    </lineage>
</organism>
<feature type="region of interest" description="Disordered" evidence="4">
    <location>
        <begin position="43"/>
        <end position="84"/>
    </location>
</feature>
<feature type="non-terminal residue" evidence="7">
    <location>
        <position position="803"/>
    </location>
</feature>
<feature type="region of interest" description="Disordered" evidence="4">
    <location>
        <begin position="653"/>
        <end position="696"/>
    </location>
</feature>
<reference evidence="7 8" key="1">
    <citation type="submission" date="2022-05" db="EMBL/GenBank/DDBJ databases">
        <authorList>
            <consortium name="Genoscope - CEA"/>
            <person name="William W."/>
        </authorList>
    </citation>
    <scope>NUCLEOTIDE SEQUENCE [LARGE SCALE GENOMIC DNA]</scope>
</reference>
<dbReference type="PANTHER" id="PTHR16515">
    <property type="entry name" value="PR DOMAIN ZINC FINGER PROTEIN"/>
    <property type="match status" value="1"/>
</dbReference>
<dbReference type="Pfam" id="PF00096">
    <property type="entry name" value="zf-C2H2"/>
    <property type="match status" value="2"/>
</dbReference>
<feature type="compositionally biased region" description="Basic and acidic residues" evidence="4">
    <location>
        <begin position="74"/>
        <end position="84"/>
    </location>
</feature>
<feature type="compositionally biased region" description="Polar residues" evidence="4">
    <location>
        <begin position="617"/>
        <end position="633"/>
    </location>
</feature>
<evidence type="ECO:0000256" key="4">
    <source>
        <dbReference type="SAM" id="MobiDB-lite"/>
    </source>
</evidence>
<feature type="domain" description="C2H2-type" evidence="5">
    <location>
        <begin position="729"/>
        <end position="756"/>
    </location>
</feature>
<evidence type="ECO:0000259" key="5">
    <source>
        <dbReference type="PROSITE" id="PS50157"/>
    </source>
</evidence>
<feature type="domain" description="C2H2-type" evidence="5">
    <location>
        <begin position="701"/>
        <end position="728"/>
    </location>
</feature>
<proteinExistence type="predicted"/>
<protein>
    <recommendedName>
        <fullName evidence="9">Histone-lysine N-methyltransferase PRDM6</fullName>
    </recommendedName>
</protein>
<keyword evidence="2" id="KW-0804">Transcription</keyword>
<keyword evidence="3" id="KW-0863">Zinc-finger</keyword>
<dbReference type="InterPro" id="IPR001214">
    <property type="entry name" value="SET_dom"/>
</dbReference>
<dbReference type="Gene3D" id="3.30.160.60">
    <property type="entry name" value="Classic Zinc Finger"/>
    <property type="match status" value="3"/>
</dbReference>